<dbReference type="AlphaFoldDB" id="A0A6G8FH36"/>
<dbReference type="EMBL" id="CP049934">
    <property type="protein sequence ID" value="QIM15593.1"/>
    <property type="molecule type" value="Genomic_DNA"/>
</dbReference>
<dbReference type="RefSeq" id="WP_166321832.1">
    <property type="nucleotide sequence ID" value="NZ_CP049934.1"/>
</dbReference>
<accession>A0A6G8FH36</accession>
<evidence type="ECO:0000313" key="2">
    <source>
        <dbReference type="Proteomes" id="UP000501387"/>
    </source>
</evidence>
<proteinExistence type="predicted"/>
<reference evidence="1 2" key="1">
    <citation type="submission" date="2020-03" db="EMBL/GenBank/DDBJ databases">
        <title>Leucobacter sp. nov., isolated from beetles.</title>
        <authorList>
            <person name="Hyun D.-W."/>
            <person name="Bae J.-W."/>
        </authorList>
    </citation>
    <scope>NUCLEOTIDE SEQUENCE [LARGE SCALE GENOMIC DNA]</scope>
    <source>
        <strain evidence="1 2">HDW9B</strain>
    </source>
</reference>
<sequence>MTGTKVDAYLDELQAALEVRDTNDDQITDIIRQARNHLIDTGENPYETFGNPRDYAKQYAPHSTPPLDTGCLSSVRWRWPRAVGGSS</sequence>
<name>A0A6G8FH36_9MICO</name>
<organism evidence="1 2">
    <name type="scientific">Leucobacter insecticola</name>
    <dbReference type="NCBI Taxonomy" id="2714934"/>
    <lineage>
        <taxon>Bacteria</taxon>
        <taxon>Bacillati</taxon>
        <taxon>Actinomycetota</taxon>
        <taxon>Actinomycetes</taxon>
        <taxon>Micrococcales</taxon>
        <taxon>Microbacteriaceae</taxon>
        <taxon>Leucobacter</taxon>
    </lineage>
</organism>
<dbReference type="KEGG" id="lins:G7067_02850"/>
<evidence type="ECO:0000313" key="1">
    <source>
        <dbReference type="EMBL" id="QIM15593.1"/>
    </source>
</evidence>
<keyword evidence="2" id="KW-1185">Reference proteome</keyword>
<dbReference type="Proteomes" id="UP000501387">
    <property type="component" value="Chromosome"/>
</dbReference>
<protein>
    <submittedName>
        <fullName evidence="1">Uncharacterized protein</fullName>
    </submittedName>
</protein>
<gene>
    <name evidence="1" type="ORF">G7067_02850</name>
</gene>